<dbReference type="Gene3D" id="1.50.10.10">
    <property type="match status" value="1"/>
</dbReference>
<dbReference type="eggNOG" id="COG4225">
    <property type="taxonomic scope" value="Bacteria"/>
</dbReference>
<evidence type="ECO:0000256" key="2">
    <source>
        <dbReference type="SAM" id="SignalP"/>
    </source>
</evidence>
<dbReference type="GO" id="GO:0005975">
    <property type="term" value="P:carbohydrate metabolic process"/>
    <property type="evidence" value="ECO:0007669"/>
    <property type="project" value="InterPro"/>
</dbReference>
<dbReference type="HOGENOM" id="CLU_446015_0_0_10"/>
<protein>
    <submittedName>
        <fullName evidence="3">Glucuronyl hydrolase</fullName>
    </submittedName>
</protein>
<evidence type="ECO:0000256" key="1">
    <source>
        <dbReference type="ARBA" id="ARBA00022801"/>
    </source>
</evidence>
<keyword evidence="1 3" id="KW-0378">Hydrolase</keyword>
<reference evidence="3 4" key="1">
    <citation type="submission" date="2013-12" db="EMBL/GenBank/DDBJ databases">
        <authorList>
            <consortium name="DOE Joint Genome Institute"/>
            <person name="Eisen J."/>
            <person name="Huntemann M."/>
            <person name="Han J."/>
            <person name="Chen A."/>
            <person name="Kyrpides N."/>
            <person name="Mavromatis K."/>
            <person name="Markowitz V."/>
            <person name="Palaniappan K."/>
            <person name="Ivanova N."/>
            <person name="Schaumberg A."/>
            <person name="Pati A."/>
            <person name="Liolios K."/>
            <person name="Nordberg H.P."/>
            <person name="Cantor M.N."/>
            <person name="Hua S.X."/>
            <person name="Woyke T."/>
        </authorList>
    </citation>
    <scope>NUCLEOTIDE SEQUENCE [LARGE SCALE GENOMIC DNA]</scope>
    <source>
        <strain evidence="4">DSM 19437</strain>
    </source>
</reference>
<feature type="chain" id="PRO_5004788494" evidence="2">
    <location>
        <begin position="19"/>
        <end position="638"/>
    </location>
</feature>
<evidence type="ECO:0000313" key="3">
    <source>
        <dbReference type="EMBL" id="AHF16655.1"/>
    </source>
</evidence>
<sequence>MRKLFFIVLILVAQQLQAQEPSYAQRMALTAMHLWPDSFSVTPGKPSRWSYDQGVILKGIEGIWLQTGDPKWFSYIQRSMDHFVSEDGAIKDYNPEAHNIDFINNGKLLLTLYRVTGKEKYKKAVMLLRDQLRTQPRTKEGGFWHKKIYPWQMWLDGLYMGQPFYAEYASVFGEDSIFNDVTRQFVLMEKNARDPKTGLLYHGYDESRSQQWADKKTGLSPNFWGRAMGWYGMALVDALDYFPENHPGKQQLIDILKRLATAVVKVQDPKTGLWYDIVNLPDKKPNYTESSASAMLVYTLAKGVRKGYLSSAYLANAKKGFEGLVKNKLSVDNNGYTNLEGTVSVSGLGGKPYRDGSFNYYMSEKVVQNDPKGMGAFILAADEAALINNIPLGAGKTILLDNYFNNEWKKGPLGKPESWHYTWNDRSNGGYSFLGNIFEQYGAELATLKAAPTAEKLKNASVYIIVDPDTDKETEHPNYMNETDAGAIAHWVEGGGVLALLANDAGNCDLQHFNILAKKFGIQFNEDNQLMVKNNDYEMGRVNVQQGNIIFKNAKNVYLKEISSLNLYKNASPVLKSGNMNIMAVAPYGKGMVFALGDPWIYNEYVDGKKLPLKYENYKAAQDWVRFLLNKAKIKTKN</sequence>
<dbReference type="SUPFAM" id="SSF48208">
    <property type="entry name" value="Six-hairpin glycosidases"/>
    <property type="match status" value="1"/>
</dbReference>
<dbReference type="OrthoDB" id="6381507at2"/>
<keyword evidence="2" id="KW-0732">Signal</keyword>
<dbReference type="InterPro" id="IPR029062">
    <property type="entry name" value="Class_I_gatase-like"/>
</dbReference>
<dbReference type="PANTHER" id="PTHR33886">
    <property type="entry name" value="UNSATURATED RHAMNOGALACTURONAN HYDROLASE (EUROFUNG)"/>
    <property type="match status" value="1"/>
</dbReference>
<dbReference type="RefSeq" id="WP_008588095.1">
    <property type="nucleotide sequence ID" value="NZ_CP007035.1"/>
</dbReference>
<dbReference type="Proteomes" id="UP000003586">
    <property type="component" value="Chromosome"/>
</dbReference>
<gene>
    <name evidence="3" type="ORF">NIASO_18710</name>
</gene>
<accession>W0F0U3</accession>
<dbReference type="STRING" id="929713.NIASO_18710"/>
<keyword evidence="4" id="KW-1185">Reference proteome</keyword>
<feature type="signal peptide" evidence="2">
    <location>
        <begin position="1"/>
        <end position="18"/>
    </location>
</feature>
<name>W0F0U3_9BACT</name>
<proteinExistence type="predicted"/>
<dbReference type="EMBL" id="CP007035">
    <property type="protein sequence ID" value="AHF16655.1"/>
    <property type="molecule type" value="Genomic_DNA"/>
</dbReference>
<organism evidence="3 4">
    <name type="scientific">Niabella soli DSM 19437</name>
    <dbReference type="NCBI Taxonomy" id="929713"/>
    <lineage>
        <taxon>Bacteria</taxon>
        <taxon>Pseudomonadati</taxon>
        <taxon>Bacteroidota</taxon>
        <taxon>Chitinophagia</taxon>
        <taxon>Chitinophagales</taxon>
        <taxon>Chitinophagaceae</taxon>
        <taxon>Niabella</taxon>
    </lineage>
</organism>
<dbReference type="AlphaFoldDB" id="W0F0U3"/>
<dbReference type="InterPro" id="IPR012341">
    <property type="entry name" value="6hp_glycosidase-like_sf"/>
</dbReference>
<dbReference type="SUPFAM" id="SSF52317">
    <property type="entry name" value="Class I glutamine amidotransferase-like"/>
    <property type="match status" value="1"/>
</dbReference>
<dbReference type="GO" id="GO:0016787">
    <property type="term" value="F:hydrolase activity"/>
    <property type="evidence" value="ECO:0007669"/>
    <property type="project" value="UniProtKB-KW"/>
</dbReference>
<dbReference type="Pfam" id="PF07470">
    <property type="entry name" value="Glyco_hydro_88"/>
    <property type="match status" value="1"/>
</dbReference>
<dbReference type="PANTHER" id="PTHR33886:SF8">
    <property type="entry name" value="UNSATURATED RHAMNOGALACTURONAN HYDROLASE (EUROFUNG)"/>
    <property type="match status" value="1"/>
</dbReference>
<dbReference type="KEGG" id="nso:NIASO_18710"/>
<dbReference type="InterPro" id="IPR010905">
    <property type="entry name" value="Glyco_hydro_88"/>
</dbReference>
<dbReference type="InterPro" id="IPR052043">
    <property type="entry name" value="PolySaccharide_Degr_Enz"/>
</dbReference>
<dbReference type="InterPro" id="IPR008928">
    <property type="entry name" value="6-hairpin_glycosidase_sf"/>
</dbReference>
<evidence type="ECO:0000313" key="4">
    <source>
        <dbReference type="Proteomes" id="UP000003586"/>
    </source>
</evidence>